<dbReference type="PANTHER" id="PTHR37860:SF2">
    <property type="entry name" value="VITELLOGENIN DOMAIN-CONTAINING PROTEIN"/>
    <property type="match status" value="1"/>
</dbReference>
<accession>M3YT55</accession>
<dbReference type="STRING" id="9669.ENSMPUP00000014515"/>
<dbReference type="eggNOG" id="KOG4338">
    <property type="taxonomic scope" value="Eukaryota"/>
</dbReference>
<dbReference type="AlphaFoldDB" id="M3YT55"/>
<dbReference type="Pfam" id="PF21013">
    <property type="entry name" value="LOC400499"/>
    <property type="match status" value="1"/>
</dbReference>
<dbReference type="HOGENOM" id="CLU_1651605_0_0_1"/>
<evidence type="ECO:0000313" key="1">
    <source>
        <dbReference type="Ensembl" id="ENSMPUP00000014515.1"/>
    </source>
</evidence>
<organism evidence="1">
    <name type="scientific">Mustela putorius furo</name>
    <name type="common">European domestic ferret</name>
    <name type="synonym">Mustela furo</name>
    <dbReference type="NCBI Taxonomy" id="9669"/>
    <lineage>
        <taxon>Eukaryota</taxon>
        <taxon>Metazoa</taxon>
        <taxon>Chordata</taxon>
        <taxon>Craniata</taxon>
        <taxon>Vertebrata</taxon>
        <taxon>Euteleostomi</taxon>
        <taxon>Mammalia</taxon>
        <taxon>Eutheria</taxon>
        <taxon>Laurasiatheria</taxon>
        <taxon>Carnivora</taxon>
        <taxon>Caniformia</taxon>
        <taxon>Musteloidea</taxon>
        <taxon>Mustelidae</taxon>
        <taxon>Mustelinae</taxon>
        <taxon>Mustela</taxon>
    </lineage>
</organism>
<sequence>MNVAYRNQGLGGEGRIHIYTRATTYLRVSMVTTVAQSLFRSRSEIESAWTAAVQSEIHAENSQDLKILHCWLKGPVQEMNLTAAYRHTEQPRKTHVSLTALVTSSRGQPRGLELEGNLKEGTHDRSLYQKQGTLLLRSVGPLPLTHGICQASDSGSQGMG</sequence>
<reference evidence="1" key="1">
    <citation type="submission" date="2024-06" db="UniProtKB">
        <authorList>
            <consortium name="Ensembl"/>
        </authorList>
    </citation>
    <scope>IDENTIFICATION</scope>
</reference>
<protein>
    <submittedName>
        <fullName evidence="1">Uncharacterized protein</fullName>
    </submittedName>
</protein>
<dbReference type="EMBL" id="AEYP01027542">
    <property type="status" value="NOT_ANNOTATED_CDS"/>
    <property type="molecule type" value="Genomic_DNA"/>
</dbReference>
<name>M3YT55_MUSPF</name>
<dbReference type="Ensembl" id="ENSMPUT00000014748.1">
    <property type="protein sequence ID" value="ENSMPUP00000014515.1"/>
    <property type="gene ID" value="ENSMPUG00000014624.1"/>
</dbReference>
<dbReference type="InterPro" id="IPR048484">
    <property type="entry name" value="LOC400499-like"/>
</dbReference>
<proteinExistence type="predicted"/>
<dbReference type="PANTHER" id="PTHR37860">
    <property type="entry name" value="AGAP008810-PA"/>
    <property type="match status" value="1"/>
</dbReference>
<dbReference type="InParanoid" id="M3YT55"/>
<dbReference type="GeneTree" id="ENSGT00980000200582"/>